<dbReference type="EMBL" id="JAVFHQ010000003">
    <property type="protein sequence ID" value="KAK4549800.1"/>
    <property type="molecule type" value="Genomic_DNA"/>
</dbReference>
<comment type="caution">
    <text evidence="3">The sequence shown here is derived from an EMBL/GenBank/DDBJ whole genome shotgun (WGS) entry which is preliminary data.</text>
</comment>
<feature type="coiled-coil region" evidence="1">
    <location>
        <begin position="238"/>
        <end position="265"/>
    </location>
</feature>
<dbReference type="Proteomes" id="UP001324427">
    <property type="component" value="Unassembled WGS sequence"/>
</dbReference>
<feature type="compositionally biased region" description="Polar residues" evidence="2">
    <location>
        <begin position="206"/>
        <end position="229"/>
    </location>
</feature>
<reference evidence="3 4" key="1">
    <citation type="submission" date="2021-11" db="EMBL/GenBank/DDBJ databases">
        <title>Black yeast isolated from Biological Soil Crust.</title>
        <authorList>
            <person name="Kurbessoian T."/>
        </authorList>
    </citation>
    <scope>NUCLEOTIDE SEQUENCE [LARGE SCALE GENOMIC DNA]</scope>
    <source>
        <strain evidence="3 4">CCFEE 5522</strain>
    </source>
</reference>
<organism evidence="3 4">
    <name type="scientific">Oleoguttula mirabilis</name>
    <dbReference type="NCBI Taxonomy" id="1507867"/>
    <lineage>
        <taxon>Eukaryota</taxon>
        <taxon>Fungi</taxon>
        <taxon>Dikarya</taxon>
        <taxon>Ascomycota</taxon>
        <taxon>Pezizomycotina</taxon>
        <taxon>Dothideomycetes</taxon>
        <taxon>Dothideomycetidae</taxon>
        <taxon>Mycosphaerellales</taxon>
        <taxon>Teratosphaeriaceae</taxon>
        <taxon>Oleoguttula</taxon>
    </lineage>
</organism>
<keyword evidence="1" id="KW-0175">Coiled coil</keyword>
<feature type="region of interest" description="Disordered" evidence="2">
    <location>
        <begin position="1"/>
        <end position="235"/>
    </location>
</feature>
<dbReference type="AlphaFoldDB" id="A0AAV9JW34"/>
<feature type="coiled-coil region" evidence="1">
    <location>
        <begin position="309"/>
        <end position="389"/>
    </location>
</feature>
<evidence type="ECO:0000256" key="2">
    <source>
        <dbReference type="SAM" id="MobiDB-lite"/>
    </source>
</evidence>
<feature type="compositionally biased region" description="Basic and acidic residues" evidence="2">
    <location>
        <begin position="186"/>
        <end position="198"/>
    </location>
</feature>
<gene>
    <name evidence="3" type="ORF">LTR36_005101</name>
</gene>
<sequence>MSHQIVDGTAPPPAPSRLNPQARSKVLEQSSGSSFPPYETKPTAKKRSHGEIDCGSAGQHDSRRVMPGVYPQNEGLKRVKGSDQSSVPVANDNKTAGQRLTSTRRATGPGAPQQRSRNIHTQRRPANNIGEAAGRKSLGESVKPANDDVSDTPRVVAAPNSPSRMTDEPSGSARSNILSVEGGQEQDVRGSQRIHDAPEATIDMRASSSEVHQPVSSNLLDENTVSNGKRMQEPHTREAQLLKQNAELQKDKNAADDRAFAAEKQKDEAYRKCEAECQEWTRTANDTLQHERTARKAAEQHTRVQEQKLQKMKNSRDELTAVVLNLLDQNAEMKTALFDCKKKHNEERMNLECKIEKMKKRRNELSAIVLNLQDQKSVVENELSDSRREHNQERNLATSRIAGPHALNGEMQKWVVYWKDQYERLRTDPSFFDRARRITADFQNFNLWNAINGEPRKLETMWRQSVESHNVKLEKRMGEVNERFCHEQTLRLQSEADLQAAQHTLAIFGLQHQKTNTSKLKSTAGLSTPPSTPPDSQTPTRTRSHSSVLGNNRVMKYPNGRIAGARRSDSLAEV</sequence>
<feature type="region of interest" description="Disordered" evidence="2">
    <location>
        <begin position="518"/>
        <end position="574"/>
    </location>
</feature>
<accession>A0AAV9JW34</accession>
<evidence type="ECO:0000313" key="3">
    <source>
        <dbReference type="EMBL" id="KAK4549800.1"/>
    </source>
</evidence>
<keyword evidence="4" id="KW-1185">Reference proteome</keyword>
<evidence type="ECO:0000256" key="1">
    <source>
        <dbReference type="SAM" id="Coils"/>
    </source>
</evidence>
<evidence type="ECO:0000313" key="4">
    <source>
        <dbReference type="Proteomes" id="UP001324427"/>
    </source>
</evidence>
<feature type="compositionally biased region" description="Polar residues" evidence="2">
    <location>
        <begin position="82"/>
        <end position="105"/>
    </location>
</feature>
<protein>
    <submittedName>
        <fullName evidence="3">Uncharacterized protein</fullName>
    </submittedName>
</protein>
<proteinExistence type="predicted"/>
<feature type="compositionally biased region" description="Polar residues" evidence="2">
    <location>
        <begin position="18"/>
        <end position="34"/>
    </location>
</feature>
<name>A0AAV9JW34_9PEZI</name>